<organism evidence="2 3">
    <name type="scientific">Cymbomonas tetramitiformis</name>
    <dbReference type="NCBI Taxonomy" id="36881"/>
    <lineage>
        <taxon>Eukaryota</taxon>
        <taxon>Viridiplantae</taxon>
        <taxon>Chlorophyta</taxon>
        <taxon>Pyramimonadophyceae</taxon>
        <taxon>Pyramimonadales</taxon>
        <taxon>Pyramimonadaceae</taxon>
        <taxon>Cymbomonas</taxon>
    </lineage>
</organism>
<reference evidence="2 3" key="1">
    <citation type="journal article" date="2015" name="Genome Biol. Evol.">
        <title>Comparative Genomics of a Bacterivorous Green Alga Reveals Evolutionary Causalities and Consequences of Phago-Mixotrophic Mode of Nutrition.</title>
        <authorList>
            <person name="Burns J.A."/>
            <person name="Paasch A."/>
            <person name="Narechania A."/>
            <person name="Kim E."/>
        </authorList>
    </citation>
    <scope>NUCLEOTIDE SEQUENCE [LARGE SCALE GENOMIC DNA]</scope>
    <source>
        <strain evidence="2 3">PLY_AMNH</strain>
    </source>
</reference>
<dbReference type="GO" id="GO:0016279">
    <property type="term" value="F:protein-lysine N-methyltransferase activity"/>
    <property type="evidence" value="ECO:0007669"/>
    <property type="project" value="TreeGrafter"/>
</dbReference>
<evidence type="ECO:0000313" key="3">
    <source>
        <dbReference type="Proteomes" id="UP001190700"/>
    </source>
</evidence>
<dbReference type="SUPFAM" id="SSF82199">
    <property type="entry name" value="SET domain"/>
    <property type="match status" value="1"/>
</dbReference>
<comment type="caution">
    <text evidence="2">The sequence shown here is derived from an EMBL/GenBank/DDBJ whole genome shotgun (WGS) entry which is preliminary data.</text>
</comment>
<dbReference type="InterPro" id="IPR050600">
    <property type="entry name" value="SETD3_SETD6_MTase"/>
</dbReference>
<proteinExistence type="predicted"/>
<name>A0AAE0KRF0_9CHLO</name>
<dbReference type="InterPro" id="IPR046341">
    <property type="entry name" value="SET_dom_sf"/>
</dbReference>
<dbReference type="CDD" id="cd10527">
    <property type="entry name" value="SET_LSMT"/>
    <property type="match status" value="1"/>
</dbReference>
<feature type="region of interest" description="Disordered" evidence="1">
    <location>
        <begin position="55"/>
        <end position="75"/>
    </location>
</feature>
<dbReference type="Gene3D" id="3.90.1410.10">
    <property type="entry name" value="set domain protein methyltransferase, domain 1"/>
    <property type="match status" value="1"/>
</dbReference>
<dbReference type="AlphaFoldDB" id="A0AAE0KRF0"/>
<dbReference type="PANTHER" id="PTHR13271:SF140">
    <property type="entry name" value="SET DOMAIN-CONTAINING PROTEIN"/>
    <property type="match status" value="1"/>
</dbReference>
<gene>
    <name evidence="2" type="ORF">CYMTET_32946</name>
</gene>
<sequence length="352" mass="37785">MQSCSTISSSKLRPVITSVSLVSASRKPSEGITKVTCPLKSASLKQCGAARFRRAKSRKNRLHAPNPVATTHDPAPEQNLQDFISWVAANGTRGSGLSVAVDEFGGRGLLATSDIPDEKPLMSFPLALALDDDKRHIENPEALAGCNWGAVLAVRLVQEANRGAASKWFPYIQALPAEVPALWWTVAEALARGEEAQSVQQVQYDMVCEQAQMMASDVIATFHRLYDTGILGDATLDRFLWAVAMVHSRSMSLELPAGGAIVSRHIMMPLADFLNHGGAVADSQSAMGSRDTDNIMWVTDAIPGQLLLVATADISQCVTPISMSTLTFEPVAYGALPNEGRHLTPRSTAFSS</sequence>
<keyword evidence="3" id="KW-1185">Reference proteome</keyword>
<dbReference type="EMBL" id="LGRX02019912">
    <property type="protein sequence ID" value="KAK3257987.1"/>
    <property type="molecule type" value="Genomic_DNA"/>
</dbReference>
<evidence type="ECO:0000313" key="2">
    <source>
        <dbReference type="EMBL" id="KAK3257987.1"/>
    </source>
</evidence>
<evidence type="ECO:0008006" key="4">
    <source>
        <dbReference type="Google" id="ProtNLM"/>
    </source>
</evidence>
<dbReference type="Proteomes" id="UP001190700">
    <property type="component" value="Unassembled WGS sequence"/>
</dbReference>
<accession>A0AAE0KRF0</accession>
<evidence type="ECO:0000256" key="1">
    <source>
        <dbReference type="SAM" id="MobiDB-lite"/>
    </source>
</evidence>
<dbReference type="PANTHER" id="PTHR13271">
    <property type="entry name" value="UNCHARACTERIZED PUTATIVE METHYLTRANSFERASE"/>
    <property type="match status" value="1"/>
</dbReference>
<protein>
    <recommendedName>
        <fullName evidence="4">SET domain-containing protein</fullName>
    </recommendedName>
</protein>